<evidence type="ECO:0008006" key="4">
    <source>
        <dbReference type="Google" id="ProtNLM"/>
    </source>
</evidence>
<evidence type="ECO:0000313" key="3">
    <source>
        <dbReference type="Proteomes" id="UP000232721"/>
    </source>
</evidence>
<accession>A0ABN5FAZ9</accession>
<evidence type="ECO:0000313" key="2">
    <source>
        <dbReference type="EMBL" id="AUC23457.1"/>
    </source>
</evidence>
<organism evidence="2 3">
    <name type="scientific">Polaribacter sejongensis</name>
    <dbReference type="NCBI Taxonomy" id="985043"/>
    <lineage>
        <taxon>Bacteria</taxon>
        <taxon>Pseudomonadati</taxon>
        <taxon>Bacteroidota</taxon>
        <taxon>Flavobacteriia</taxon>
        <taxon>Flavobacteriales</taxon>
        <taxon>Flavobacteriaceae</taxon>
    </lineage>
</organism>
<dbReference type="EMBL" id="CP019336">
    <property type="protein sequence ID" value="AUC23457.1"/>
    <property type="molecule type" value="Genomic_DNA"/>
</dbReference>
<name>A0ABN5FAZ9_9FLAO</name>
<reference evidence="2 3" key="1">
    <citation type="submission" date="2017-02" db="EMBL/GenBank/DDBJ databases">
        <title>Trade-off between light-utilization and light-protection in marine flavobacteria.</title>
        <authorList>
            <person name="Kumagai Y."/>
            <person name="Yoshizawa S."/>
            <person name="Kogure K."/>
            <person name="Iwasaki W."/>
        </authorList>
    </citation>
    <scope>NUCLEOTIDE SEQUENCE [LARGE SCALE GENOMIC DNA]</scope>
    <source>
        <strain evidence="2 3">KCTC 23670</strain>
    </source>
</reference>
<feature type="transmembrane region" description="Helical" evidence="1">
    <location>
        <begin position="433"/>
        <end position="453"/>
    </location>
</feature>
<keyword evidence="1" id="KW-0472">Membrane</keyword>
<proteinExistence type="predicted"/>
<keyword evidence="1" id="KW-0812">Transmembrane</keyword>
<keyword evidence="3" id="KW-1185">Reference proteome</keyword>
<protein>
    <recommendedName>
        <fullName evidence="4">Potassium channel domain-containing protein</fullName>
    </recommendedName>
</protein>
<sequence length="463" mass="54557">MGKLQLKKQKNILIKQQNHKKIILNQMARTLITEQEFESQFTLAAGFGDSSPIRFSSKIFDFYIEISPEHRELIFIDCEFLEPILFCKGVQLVQEVDEIIDGDDLFNEVETNVFSESVTFRVCQFEKKIQFDDVIFSNKFKIHNCTVNDASFRNTTFNDLADFWLTTFNKDIIFYKTDFNKTTVFSMARFIGNVLFTYSLFTTKVIFARTKFNKGVDLSQSIISGKLQPFDLQFNFKEFKAEYVGKDDETFQNYVDRDAIIPLVNKVHTFQVLKKAFEDIGNYSDSIIMQREEKRAFRTLTKERANENRINSNNRVIIWSKRWLNKANKWLVKVFLKLNKLVSNKKGDQFILWLNRWSNNYQSDFRNGIWFTLLVTIIFGSITLLFTEAFHNNICFGDYEFNKQAFTKGVRYLFTFLNPTRNLDYLDSLKPTYGGIAYLFDFLGRLAVGYGFYQTIQAFRKFK</sequence>
<dbReference type="Proteomes" id="UP000232721">
    <property type="component" value="Chromosome"/>
</dbReference>
<keyword evidence="1" id="KW-1133">Transmembrane helix</keyword>
<feature type="transmembrane region" description="Helical" evidence="1">
    <location>
        <begin position="368"/>
        <end position="386"/>
    </location>
</feature>
<evidence type="ECO:0000256" key="1">
    <source>
        <dbReference type="SAM" id="Phobius"/>
    </source>
</evidence>
<gene>
    <name evidence="2" type="ORF">BTO15_15700</name>
</gene>